<name>D7KVM2_ARALL</name>
<evidence type="ECO:0000313" key="2">
    <source>
        <dbReference type="EMBL" id="EFH64873.1"/>
    </source>
</evidence>
<keyword evidence="3" id="KW-1185">Reference proteome</keyword>
<dbReference type="Gramene" id="scaffold_201586.1">
    <property type="protein sequence ID" value="scaffold_201586.1"/>
    <property type="gene ID" value="scaffold_201586.1"/>
</dbReference>
<evidence type="ECO:0000313" key="3">
    <source>
        <dbReference type="Proteomes" id="UP000008694"/>
    </source>
</evidence>
<dbReference type="Proteomes" id="UP000008694">
    <property type="component" value="Unassembled WGS sequence"/>
</dbReference>
<dbReference type="EMBL" id="GL348714">
    <property type="protein sequence ID" value="EFH64873.1"/>
    <property type="molecule type" value="Genomic_DNA"/>
</dbReference>
<reference evidence="3" key="1">
    <citation type="journal article" date="2011" name="Nat. Genet.">
        <title>The Arabidopsis lyrata genome sequence and the basis of rapid genome size change.</title>
        <authorList>
            <person name="Hu T.T."/>
            <person name="Pattyn P."/>
            <person name="Bakker E.G."/>
            <person name="Cao J."/>
            <person name="Cheng J.-F."/>
            <person name="Clark R.M."/>
            <person name="Fahlgren N."/>
            <person name="Fawcett J.A."/>
            <person name="Grimwood J."/>
            <person name="Gundlach H."/>
            <person name="Haberer G."/>
            <person name="Hollister J.D."/>
            <person name="Ossowski S."/>
            <person name="Ottilar R.P."/>
            <person name="Salamov A.A."/>
            <person name="Schneeberger K."/>
            <person name="Spannagl M."/>
            <person name="Wang X."/>
            <person name="Yang L."/>
            <person name="Nasrallah M.E."/>
            <person name="Bergelson J."/>
            <person name="Carrington J.C."/>
            <person name="Gaut B.S."/>
            <person name="Schmutz J."/>
            <person name="Mayer K.F.X."/>
            <person name="Van de Peer Y."/>
            <person name="Grigoriev I.V."/>
            <person name="Nordborg M."/>
            <person name="Weigel D."/>
            <person name="Guo Y.-L."/>
        </authorList>
    </citation>
    <scope>NUCLEOTIDE SEQUENCE [LARGE SCALE GENOMIC DNA]</scope>
    <source>
        <strain evidence="3">cv. MN47</strain>
    </source>
</reference>
<organism evidence="3">
    <name type="scientific">Arabidopsis lyrata subsp. lyrata</name>
    <name type="common">Lyre-leaved rock-cress</name>
    <dbReference type="NCBI Taxonomy" id="81972"/>
    <lineage>
        <taxon>Eukaryota</taxon>
        <taxon>Viridiplantae</taxon>
        <taxon>Streptophyta</taxon>
        <taxon>Embryophyta</taxon>
        <taxon>Tracheophyta</taxon>
        <taxon>Spermatophyta</taxon>
        <taxon>Magnoliopsida</taxon>
        <taxon>eudicotyledons</taxon>
        <taxon>Gunneridae</taxon>
        <taxon>Pentapetalae</taxon>
        <taxon>rosids</taxon>
        <taxon>malvids</taxon>
        <taxon>Brassicales</taxon>
        <taxon>Brassicaceae</taxon>
        <taxon>Camelineae</taxon>
        <taxon>Arabidopsis</taxon>
    </lineage>
</organism>
<gene>
    <name evidence="2" type="ORF">ARALYDRAFT_894512</name>
</gene>
<accession>D7KVM2</accession>
<sequence length="99" mass="11514">MGEKSWRPITFKDGHSLETEGLFKGGVLYYAADLYSDSTRVIMSFNVRSEDFSVLELPKDVDFSIGWNLVNSKRKLPYLFMMTTTMEFCKYGLEKWVYG</sequence>
<dbReference type="Pfam" id="PF08268">
    <property type="entry name" value="FBA_3"/>
    <property type="match status" value="1"/>
</dbReference>
<dbReference type="InterPro" id="IPR017451">
    <property type="entry name" value="F-box-assoc_interact_dom"/>
</dbReference>
<dbReference type="AlphaFoldDB" id="D7KVM2"/>
<dbReference type="NCBIfam" id="TIGR01640">
    <property type="entry name" value="F_box_assoc_1"/>
    <property type="match status" value="1"/>
</dbReference>
<dbReference type="InterPro" id="IPR013187">
    <property type="entry name" value="F-box-assoc_dom_typ3"/>
</dbReference>
<dbReference type="HOGENOM" id="CLU_2323617_0_0_1"/>
<evidence type="ECO:0000259" key="1">
    <source>
        <dbReference type="Pfam" id="PF08268"/>
    </source>
</evidence>
<protein>
    <recommendedName>
        <fullName evidence="1">F-box associated beta-propeller type 3 domain-containing protein</fullName>
    </recommendedName>
</protein>
<feature type="domain" description="F-box associated beta-propeller type 3" evidence="1">
    <location>
        <begin position="2"/>
        <end position="82"/>
    </location>
</feature>
<proteinExistence type="predicted"/>